<sequence length="185" mass="21394">MSQTTPKKKKKTYQEPEFSQPFRYCVSMSQIWGKDCPHLTPGSSRRWVNFSQDQDGRDPTVRRVAVRDTEDTANRMQKRPREKHMADCPSSRRDPAQGGRKNKGALVPLIPVILHSHRRRPNREQGPGEAPTGMWPRGHHLEWKPDTQPWECPYLTPAMEVPFLQLCYVTGSPWSVLTSLSFRDE</sequence>
<dbReference type="GeneTree" id="ENSGT00860000135633"/>
<protein>
    <submittedName>
        <fullName evidence="2">RIKEN cDNA E030025P04 gene</fullName>
    </submittedName>
</protein>
<dbReference type="VEuPathDB" id="HostDB:ENSMUSG00000078605"/>
<feature type="compositionally biased region" description="Basic and acidic residues" evidence="1">
    <location>
        <begin position="83"/>
        <end position="95"/>
    </location>
</feature>
<reference evidence="2" key="3">
    <citation type="submission" date="2025-08" db="UniProtKB">
        <authorList>
            <consortium name="Ensembl"/>
        </authorList>
    </citation>
    <scope>IDENTIFICATION</scope>
    <source>
        <strain evidence="2">C57BL/6J</strain>
    </source>
</reference>
<dbReference type="PaxDb" id="10090-ENSMUSP00000102321"/>
<dbReference type="MGI" id="MGI:2685510">
    <property type="gene designation" value="E030025P04Rik"/>
</dbReference>
<dbReference type="Proteomes" id="UP000000589">
    <property type="component" value="Chromosome 11"/>
</dbReference>
<reference evidence="2 4" key="2">
    <citation type="journal article" date="2011" name="PLoS Biol.">
        <title>Modernizing reference genome assemblies.</title>
        <authorList>
            <person name="Church D.M."/>
            <person name="Schneider V.A."/>
            <person name="Graves T."/>
            <person name="Auger K."/>
            <person name="Cunningham F."/>
            <person name="Bouk N."/>
            <person name="Chen H.C."/>
            <person name="Agarwala R."/>
            <person name="McLaren W.M."/>
            <person name="Ritchie G.R."/>
            <person name="Albracht D."/>
            <person name="Kremitzki M."/>
            <person name="Rock S."/>
            <person name="Kotkiewicz H."/>
            <person name="Kremitzki C."/>
            <person name="Wollam A."/>
            <person name="Trani L."/>
            <person name="Fulton L."/>
            <person name="Fulton R."/>
            <person name="Matthews L."/>
            <person name="Whitehead S."/>
            <person name="Chow W."/>
            <person name="Torrance J."/>
            <person name="Dunn M."/>
            <person name="Harden G."/>
            <person name="Threadgold G."/>
            <person name="Wood J."/>
            <person name="Collins J."/>
            <person name="Heath P."/>
            <person name="Griffiths G."/>
            <person name="Pelan S."/>
            <person name="Grafham D."/>
            <person name="Eichler E.E."/>
            <person name="Weinstock G."/>
            <person name="Mardis E.R."/>
            <person name="Wilson R.K."/>
            <person name="Howe K."/>
            <person name="Flicek P."/>
            <person name="Hubbard T."/>
        </authorList>
    </citation>
    <scope>NUCLEOTIDE SEQUENCE [LARGE SCALE GENOMIC DNA]</scope>
    <source>
        <strain evidence="2 4">C57BL/6J</strain>
    </source>
</reference>
<dbReference type="HOGENOM" id="CLU_1460854_0_0_1"/>
<feature type="region of interest" description="Disordered" evidence="1">
    <location>
        <begin position="42"/>
        <end position="103"/>
    </location>
</feature>
<evidence type="ECO:0000313" key="3">
    <source>
        <dbReference type="MGI" id="MGI:2685510"/>
    </source>
</evidence>
<keyword evidence="4" id="KW-1185">Reference proteome</keyword>
<feature type="region of interest" description="Disordered" evidence="1">
    <location>
        <begin position="117"/>
        <end position="136"/>
    </location>
</feature>
<proteinExistence type="predicted"/>
<gene>
    <name evidence="2 3" type="primary">E030025P04Rik</name>
</gene>
<evidence type="ECO:0000256" key="1">
    <source>
        <dbReference type="SAM" id="MobiDB-lite"/>
    </source>
</evidence>
<dbReference type="AGR" id="MGI:2685510"/>
<reference evidence="2" key="4">
    <citation type="submission" date="2025-09" db="UniProtKB">
        <authorList>
            <consortium name="Ensembl"/>
        </authorList>
    </citation>
    <scope>IDENTIFICATION</scope>
    <source>
        <strain evidence="2">C57BL/6J</strain>
    </source>
</reference>
<dbReference type="Ensembl" id="ENSMUST00000106710.3">
    <property type="protein sequence ID" value="ENSMUSP00000102321.3"/>
    <property type="gene ID" value="ENSMUSG00000078605.3"/>
</dbReference>
<name>A2A6V5_MOUSE</name>
<dbReference type="Bgee" id="ENSMUSG00000078605">
    <property type="expression patterns" value="Expressed in white adipose tissue and 1 other cell type or tissue"/>
</dbReference>
<feature type="compositionally biased region" description="Basic and acidic residues" evidence="1">
    <location>
        <begin position="54"/>
        <end position="73"/>
    </location>
</feature>
<evidence type="ECO:0000313" key="4">
    <source>
        <dbReference type="Proteomes" id="UP000000589"/>
    </source>
</evidence>
<dbReference type="RNAct" id="A2A6V5">
    <property type="molecule type" value="protein"/>
</dbReference>
<dbReference type="InParanoid" id="A2A6V5"/>
<reference evidence="2 4" key="1">
    <citation type="journal article" date="2009" name="PLoS Biol.">
        <title>Lineage-specific biology revealed by a finished genome assembly of the mouse.</title>
        <authorList>
            <consortium name="Mouse Genome Sequencing Consortium"/>
            <person name="Church D.M."/>
            <person name="Goodstadt L."/>
            <person name="Hillier L.W."/>
            <person name="Zody M.C."/>
            <person name="Goldstein S."/>
            <person name="She X."/>
            <person name="Bult C.J."/>
            <person name="Agarwala R."/>
            <person name="Cherry J.L."/>
            <person name="DiCuccio M."/>
            <person name="Hlavina W."/>
            <person name="Kapustin Y."/>
            <person name="Meric P."/>
            <person name="Maglott D."/>
            <person name="Birtle Z."/>
            <person name="Marques A.C."/>
            <person name="Graves T."/>
            <person name="Zhou S."/>
            <person name="Teague B."/>
            <person name="Potamousis K."/>
            <person name="Churas C."/>
            <person name="Place M."/>
            <person name="Herschleb J."/>
            <person name="Runnheim R."/>
            <person name="Forrest D."/>
            <person name="Amos-Landgraf J."/>
            <person name="Schwartz D.C."/>
            <person name="Cheng Z."/>
            <person name="Lindblad-Toh K."/>
            <person name="Eichler E.E."/>
            <person name="Ponting C.P."/>
        </authorList>
    </citation>
    <scope>NUCLEOTIDE SEQUENCE [LARGE SCALE GENOMIC DNA]</scope>
    <source>
        <strain evidence="2 4">C57BL/6J</strain>
    </source>
</reference>
<organism evidence="2 4">
    <name type="scientific">Mus musculus</name>
    <name type="common">Mouse</name>
    <dbReference type="NCBI Taxonomy" id="10090"/>
    <lineage>
        <taxon>Eukaryota</taxon>
        <taxon>Metazoa</taxon>
        <taxon>Chordata</taxon>
        <taxon>Craniata</taxon>
        <taxon>Vertebrata</taxon>
        <taxon>Euteleostomi</taxon>
        <taxon>Mammalia</taxon>
        <taxon>Eutheria</taxon>
        <taxon>Euarchontoglires</taxon>
        <taxon>Glires</taxon>
        <taxon>Rodentia</taxon>
        <taxon>Myomorpha</taxon>
        <taxon>Muroidea</taxon>
        <taxon>Muridae</taxon>
        <taxon>Murinae</taxon>
        <taxon>Mus</taxon>
        <taxon>Mus</taxon>
    </lineage>
</organism>
<dbReference type="AlphaFoldDB" id="A2A6V5"/>
<accession>A2A6V5</accession>
<evidence type="ECO:0000313" key="2">
    <source>
        <dbReference type="Ensembl" id="ENSMUSP00000102321.3"/>
    </source>
</evidence>